<reference evidence="2" key="1">
    <citation type="submission" date="2014-04" db="EMBL/GenBank/DDBJ databases">
        <title>Evolutionary Origins and Diversification of the Mycorrhizal Mutualists.</title>
        <authorList>
            <consortium name="DOE Joint Genome Institute"/>
            <consortium name="Mycorrhizal Genomics Consortium"/>
            <person name="Kohler A."/>
            <person name="Kuo A."/>
            <person name="Nagy L.G."/>
            <person name="Floudas D."/>
            <person name="Copeland A."/>
            <person name="Barry K.W."/>
            <person name="Cichocki N."/>
            <person name="Veneault-Fourrey C."/>
            <person name="LaButti K."/>
            <person name="Lindquist E.A."/>
            <person name="Lipzen A."/>
            <person name="Lundell T."/>
            <person name="Morin E."/>
            <person name="Murat C."/>
            <person name="Riley R."/>
            <person name="Ohm R."/>
            <person name="Sun H."/>
            <person name="Tunlid A."/>
            <person name="Henrissat B."/>
            <person name="Grigoriev I.V."/>
            <person name="Hibbett D.S."/>
            <person name="Martin F."/>
        </authorList>
    </citation>
    <scope>NUCLEOTIDE SEQUENCE [LARGE SCALE GENOMIC DNA]</scope>
    <source>
        <strain evidence="2">FD-334 SS-4</strain>
    </source>
</reference>
<dbReference type="AlphaFoldDB" id="A0A0D2LU04"/>
<evidence type="ECO:0000313" key="2">
    <source>
        <dbReference type="Proteomes" id="UP000054270"/>
    </source>
</evidence>
<organism evidence="1 2">
    <name type="scientific">Hypholoma sublateritium (strain FD-334 SS-4)</name>
    <dbReference type="NCBI Taxonomy" id="945553"/>
    <lineage>
        <taxon>Eukaryota</taxon>
        <taxon>Fungi</taxon>
        <taxon>Dikarya</taxon>
        <taxon>Basidiomycota</taxon>
        <taxon>Agaricomycotina</taxon>
        <taxon>Agaricomycetes</taxon>
        <taxon>Agaricomycetidae</taxon>
        <taxon>Agaricales</taxon>
        <taxon>Agaricineae</taxon>
        <taxon>Strophariaceae</taxon>
        <taxon>Hypholoma</taxon>
    </lineage>
</organism>
<name>A0A0D2LU04_HYPSF</name>
<sequence length="156" mass="17484">MSTSSKAAKYYLRAKFQQPHTHTSSSPLLEDYHKSRGILTSLMKYSDTYQSRDKHCKPACDHTKKYRAASQAFLRVQSRITSPLAPGGNNLQATGHPAFQVLQPKFKRSKSLHQAALHAAMAATPMGREVLAGHVRLLLMTPKDHEDWDAYVYGTD</sequence>
<evidence type="ECO:0000313" key="1">
    <source>
        <dbReference type="EMBL" id="KJA14348.1"/>
    </source>
</evidence>
<proteinExistence type="predicted"/>
<accession>A0A0D2LU04</accession>
<gene>
    <name evidence="1" type="ORF">HYPSUDRAFT_59419</name>
</gene>
<protein>
    <submittedName>
        <fullName evidence="1">Uncharacterized protein</fullName>
    </submittedName>
</protein>
<dbReference type="Proteomes" id="UP000054270">
    <property type="component" value="Unassembled WGS sequence"/>
</dbReference>
<keyword evidence="2" id="KW-1185">Reference proteome</keyword>
<dbReference type="EMBL" id="KN817683">
    <property type="protein sequence ID" value="KJA14348.1"/>
    <property type="molecule type" value="Genomic_DNA"/>
</dbReference>